<keyword evidence="3" id="KW-1185">Reference proteome</keyword>
<proteinExistence type="predicted"/>
<dbReference type="KEGG" id="nev:NTE_03480"/>
<feature type="transmembrane region" description="Helical" evidence="1">
    <location>
        <begin position="28"/>
        <end position="46"/>
    </location>
</feature>
<gene>
    <name evidence="2" type="ORF">NTE_03480</name>
</gene>
<sequence length="63" mass="7082">MDHDFIMLAVILAAIGSAGIYTGVISHPIMYINSVVIFGGLGYMVWQLDRDQRVTKKDARWNL</sequence>
<keyword evidence="1" id="KW-1133">Transmembrane helix</keyword>
<protein>
    <submittedName>
        <fullName evidence="2">Uncharacterized protein</fullName>
    </submittedName>
</protein>
<dbReference type="Proteomes" id="UP000028194">
    <property type="component" value="Chromosome"/>
</dbReference>
<evidence type="ECO:0000256" key="1">
    <source>
        <dbReference type="SAM" id="Phobius"/>
    </source>
</evidence>
<organism evidence="2 3">
    <name type="scientific">Candidatus Nitrososphaera evergladensis SR1</name>
    <dbReference type="NCBI Taxonomy" id="1459636"/>
    <lineage>
        <taxon>Archaea</taxon>
        <taxon>Nitrososphaerota</taxon>
        <taxon>Nitrososphaeria</taxon>
        <taxon>Nitrososphaerales</taxon>
        <taxon>Nitrososphaeraceae</taxon>
        <taxon>Nitrososphaera</taxon>
    </lineage>
</organism>
<dbReference type="AlphaFoldDB" id="A0A075MWK4"/>
<dbReference type="EMBL" id="CP007174">
    <property type="protein sequence ID" value="AIF85508.1"/>
    <property type="molecule type" value="Genomic_DNA"/>
</dbReference>
<name>A0A075MWK4_9ARCH</name>
<reference evidence="2 3" key="1">
    <citation type="journal article" date="2014" name="PLoS ONE">
        <title>Genome Sequence of Candidatus Nitrososphaera evergladensis from Group I.1b Enriched from Everglades Soil Reveals Novel Genomic Features of the Ammonia-Oxidizing Archaea.</title>
        <authorList>
            <person name="Zhalnina K.V."/>
            <person name="Dias R."/>
            <person name="Leonard M.T."/>
            <person name="Dorr de Quadros P."/>
            <person name="Camargo F.A."/>
            <person name="Drew J.C."/>
            <person name="Farmerie W.G."/>
            <person name="Daroub S.H."/>
            <person name="Triplett E.W."/>
        </authorList>
    </citation>
    <scope>NUCLEOTIDE SEQUENCE [LARGE SCALE GENOMIC DNA]</scope>
    <source>
        <strain evidence="2 3">SR1</strain>
    </source>
</reference>
<dbReference type="HOGENOM" id="CLU_2874909_0_0_2"/>
<evidence type="ECO:0000313" key="2">
    <source>
        <dbReference type="EMBL" id="AIF85508.1"/>
    </source>
</evidence>
<evidence type="ECO:0000313" key="3">
    <source>
        <dbReference type="Proteomes" id="UP000028194"/>
    </source>
</evidence>
<keyword evidence="1" id="KW-0812">Transmembrane</keyword>
<keyword evidence="1" id="KW-0472">Membrane</keyword>
<accession>A0A075MWK4</accession>